<protein>
    <submittedName>
        <fullName evidence="1">TetR family transcriptional regulator</fullName>
    </submittedName>
</protein>
<dbReference type="RefSeq" id="WP_405148234.1">
    <property type="nucleotide sequence ID" value="NZ_CP109527.1"/>
</dbReference>
<evidence type="ECO:0000313" key="2">
    <source>
        <dbReference type="Proteomes" id="UP001621418"/>
    </source>
</evidence>
<name>A0ABZ1N7U0_9NOCA</name>
<dbReference type="Proteomes" id="UP001621418">
    <property type="component" value="Chromosome"/>
</dbReference>
<evidence type="ECO:0000313" key="1">
    <source>
        <dbReference type="EMBL" id="WTY36000.1"/>
    </source>
</evidence>
<proteinExistence type="predicted"/>
<keyword evidence="2" id="KW-1185">Reference proteome</keyword>
<reference evidence="1 2" key="1">
    <citation type="submission" date="2022-10" db="EMBL/GenBank/DDBJ databases">
        <title>The complete genomes of actinobacterial strains from the NBC collection.</title>
        <authorList>
            <person name="Joergensen T.S."/>
            <person name="Alvarez Arevalo M."/>
            <person name="Sterndorff E.B."/>
            <person name="Faurdal D."/>
            <person name="Vuksanovic O."/>
            <person name="Mourched A.-S."/>
            <person name="Charusanti P."/>
            <person name="Shaw S."/>
            <person name="Blin K."/>
            <person name="Weber T."/>
        </authorList>
    </citation>
    <scope>NUCLEOTIDE SEQUENCE [LARGE SCALE GENOMIC DNA]</scope>
    <source>
        <strain evidence="1 2">NBC_01413</strain>
    </source>
</reference>
<accession>A0ABZ1N7U0</accession>
<organism evidence="1 2">
    <name type="scientific">Nocardia salmonicida</name>
    <dbReference type="NCBI Taxonomy" id="53431"/>
    <lineage>
        <taxon>Bacteria</taxon>
        <taxon>Bacillati</taxon>
        <taxon>Actinomycetota</taxon>
        <taxon>Actinomycetes</taxon>
        <taxon>Mycobacteriales</taxon>
        <taxon>Nocardiaceae</taxon>
        <taxon>Nocardia</taxon>
    </lineage>
</organism>
<sequence>MNPENLLRSSSVTTKLASPRAAIFVAEESSLSASRELTEISLRPAVCDAVEQAAASSDATGVRALRVFLHAGLSTYWPLVKAAPARRIAAYEAALQTLRLRWSPPGDTIGDPTAVAMFREMDDEAADFLGLCARLSGTQWLEPVDSVAGYLVSVFHGAVLRWLADGNDETILVVIDDLVGCLTLKAVES</sequence>
<gene>
    <name evidence="1" type="ORF">OG308_32975</name>
</gene>
<dbReference type="EMBL" id="CP109527">
    <property type="protein sequence ID" value="WTY36000.1"/>
    <property type="molecule type" value="Genomic_DNA"/>
</dbReference>